<accession>A0AAE0ISG0</accession>
<dbReference type="AlphaFoldDB" id="A0AAE0ISG0"/>
<evidence type="ECO:0000313" key="3">
    <source>
        <dbReference type="Proteomes" id="UP001283341"/>
    </source>
</evidence>
<feature type="compositionally biased region" description="Polar residues" evidence="1">
    <location>
        <begin position="156"/>
        <end position="177"/>
    </location>
</feature>
<evidence type="ECO:0000313" key="2">
    <source>
        <dbReference type="EMBL" id="KAK3330314.1"/>
    </source>
</evidence>
<reference evidence="2" key="2">
    <citation type="submission" date="2023-06" db="EMBL/GenBank/DDBJ databases">
        <authorList>
            <consortium name="Lawrence Berkeley National Laboratory"/>
            <person name="Haridas S."/>
            <person name="Hensen N."/>
            <person name="Bonometti L."/>
            <person name="Westerberg I."/>
            <person name="Brannstrom I.O."/>
            <person name="Guillou S."/>
            <person name="Cros-Aarteil S."/>
            <person name="Calhoun S."/>
            <person name="Kuo A."/>
            <person name="Mondo S."/>
            <person name="Pangilinan J."/>
            <person name="Riley R."/>
            <person name="Labutti K."/>
            <person name="Andreopoulos B."/>
            <person name="Lipzen A."/>
            <person name="Chen C."/>
            <person name="Yanf M."/>
            <person name="Daum C."/>
            <person name="Ng V."/>
            <person name="Clum A."/>
            <person name="Steindorff A."/>
            <person name="Ohm R."/>
            <person name="Martin F."/>
            <person name="Silar P."/>
            <person name="Natvig D."/>
            <person name="Lalanne C."/>
            <person name="Gautier V."/>
            <person name="Ament-Velasquez S.L."/>
            <person name="Kruys A."/>
            <person name="Hutchinson M.I."/>
            <person name="Powell A.J."/>
            <person name="Barry K."/>
            <person name="Miller A.N."/>
            <person name="Grigoriev I.V."/>
            <person name="Debuchy R."/>
            <person name="Gladieux P."/>
            <person name="Thoren M.H."/>
            <person name="Johannesson H."/>
        </authorList>
    </citation>
    <scope>NUCLEOTIDE SEQUENCE</scope>
    <source>
        <strain evidence="2">CBS 118394</strain>
    </source>
</reference>
<keyword evidence="3" id="KW-1185">Reference proteome</keyword>
<feature type="compositionally biased region" description="Polar residues" evidence="1">
    <location>
        <begin position="196"/>
        <end position="207"/>
    </location>
</feature>
<feature type="region of interest" description="Disordered" evidence="1">
    <location>
        <begin position="1"/>
        <end position="20"/>
    </location>
</feature>
<gene>
    <name evidence="2" type="ORF">B0H66DRAFT_527674</name>
</gene>
<protein>
    <submittedName>
        <fullName evidence="2">Uncharacterized protein</fullName>
    </submittedName>
</protein>
<dbReference type="EMBL" id="JAUEDM010000001">
    <property type="protein sequence ID" value="KAK3330314.1"/>
    <property type="molecule type" value="Genomic_DNA"/>
</dbReference>
<name>A0AAE0ISG0_9PEZI</name>
<feature type="region of interest" description="Disordered" evidence="1">
    <location>
        <begin position="55"/>
        <end position="90"/>
    </location>
</feature>
<feature type="compositionally biased region" description="Basic and acidic residues" evidence="1">
    <location>
        <begin position="59"/>
        <end position="90"/>
    </location>
</feature>
<organism evidence="2 3">
    <name type="scientific">Apodospora peruviana</name>
    <dbReference type="NCBI Taxonomy" id="516989"/>
    <lineage>
        <taxon>Eukaryota</taxon>
        <taxon>Fungi</taxon>
        <taxon>Dikarya</taxon>
        <taxon>Ascomycota</taxon>
        <taxon>Pezizomycotina</taxon>
        <taxon>Sordariomycetes</taxon>
        <taxon>Sordariomycetidae</taxon>
        <taxon>Sordariales</taxon>
        <taxon>Lasiosphaeriaceae</taxon>
        <taxon>Apodospora</taxon>
    </lineage>
</organism>
<sequence length="207" mass="23041">MTITNHAEPPPPPPLTEDKKSSAGLFTCWFLVGGTGPPPAWDSFHRMTCQRVEKRRAREAKSEQAKAEKRAEQQRKNAEKEQKKAANTAEKWELREAWAAIMGGGCKRHSMVDIWARTRVKEAWKKHAAKELSSSPPPQQDSSWDDNTANRDVSAYTGTVTHASPTTSASLPATQHAPSPESALEQEQTQHELTPESASEQEPTQYE</sequence>
<proteinExistence type="predicted"/>
<feature type="region of interest" description="Disordered" evidence="1">
    <location>
        <begin position="123"/>
        <end position="207"/>
    </location>
</feature>
<comment type="caution">
    <text evidence="2">The sequence shown here is derived from an EMBL/GenBank/DDBJ whole genome shotgun (WGS) entry which is preliminary data.</text>
</comment>
<dbReference type="Proteomes" id="UP001283341">
    <property type="component" value="Unassembled WGS sequence"/>
</dbReference>
<reference evidence="2" key="1">
    <citation type="journal article" date="2023" name="Mol. Phylogenet. Evol.">
        <title>Genome-scale phylogeny and comparative genomics of the fungal order Sordariales.</title>
        <authorList>
            <person name="Hensen N."/>
            <person name="Bonometti L."/>
            <person name="Westerberg I."/>
            <person name="Brannstrom I.O."/>
            <person name="Guillou S."/>
            <person name="Cros-Aarteil S."/>
            <person name="Calhoun S."/>
            <person name="Haridas S."/>
            <person name="Kuo A."/>
            <person name="Mondo S."/>
            <person name="Pangilinan J."/>
            <person name="Riley R."/>
            <person name="LaButti K."/>
            <person name="Andreopoulos B."/>
            <person name="Lipzen A."/>
            <person name="Chen C."/>
            <person name="Yan M."/>
            <person name="Daum C."/>
            <person name="Ng V."/>
            <person name="Clum A."/>
            <person name="Steindorff A."/>
            <person name="Ohm R.A."/>
            <person name="Martin F."/>
            <person name="Silar P."/>
            <person name="Natvig D.O."/>
            <person name="Lalanne C."/>
            <person name="Gautier V."/>
            <person name="Ament-Velasquez S.L."/>
            <person name="Kruys A."/>
            <person name="Hutchinson M.I."/>
            <person name="Powell A.J."/>
            <person name="Barry K."/>
            <person name="Miller A.N."/>
            <person name="Grigoriev I.V."/>
            <person name="Debuchy R."/>
            <person name="Gladieux P."/>
            <person name="Hiltunen Thoren M."/>
            <person name="Johannesson H."/>
        </authorList>
    </citation>
    <scope>NUCLEOTIDE SEQUENCE</scope>
    <source>
        <strain evidence="2">CBS 118394</strain>
    </source>
</reference>
<evidence type="ECO:0000256" key="1">
    <source>
        <dbReference type="SAM" id="MobiDB-lite"/>
    </source>
</evidence>